<name>A0AAV7MDW9_PLEWA</name>
<evidence type="ECO:0000313" key="3">
    <source>
        <dbReference type="Proteomes" id="UP001066276"/>
    </source>
</evidence>
<dbReference type="EMBL" id="JANPWB010000014">
    <property type="protein sequence ID" value="KAJ1101309.1"/>
    <property type="molecule type" value="Genomic_DNA"/>
</dbReference>
<evidence type="ECO:0000313" key="2">
    <source>
        <dbReference type="EMBL" id="KAJ1101309.1"/>
    </source>
</evidence>
<sequence length="157" mass="16994">MLLEVKRCLPELRGSGSILRRAWSEASGSRWLVGCARPLKRKIPSSRVVRRSGDGAVRPAAPGLISLNATQRSVVSGRRESRGADTALPTPHLVSHFPLLSSPYLQHSYHVTLLEEPRGSTKKTRPPGQRAPEALMQTPATLGMVEGSRKAPSASKD</sequence>
<proteinExistence type="predicted"/>
<organism evidence="2 3">
    <name type="scientific">Pleurodeles waltl</name>
    <name type="common">Iberian ribbed newt</name>
    <dbReference type="NCBI Taxonomy" id="8319"/>
    <lineage>
        <taxon>Eukaryota</taxon>
        <taxon>Metazoa</taxon>
        <taxon>Chordata</taxon>
        <taxon>Craniata</taxon>
        <taxon>Vertebrata</taxon>
        <taxon>Euteleostomi</taxon>
        <taxon>Amphibia</taxon>
        <taxon>Batrachia</taxon>
        <taxon>Caudata</taxon>
        <taxon>Salamandroidea</taxon>
        <taxon>Salamandridae</taxon>
        <taxon>Pleurodelinae</taxon>
        <taxon>Pleurodeles</taxon>
    </lineage>
</organism>
<protein>
    <submittedName>
        <fullName evidence="2">Uncharacterized protein</fullName>
    </submittedName>
</protein>
<gene>
    <name evidence="2" type="ORF">NDU88_006379</name>
</gene>
<dbReference type="Proteomes" id="UP001066276">
    <property type="component" value="Chromosome 10"/>
</dbReference>
<accession>A0AAV7MDW9</accession>
<feature type="region of interest" description="Disordered" evidence="1">
    <location>
        <begin position="115"/>
        <end position="157"/>
    </location>
</feature>
<keyword evidence="3" id="KW-1185">Reference proteome</keyword>
<reference evidence="2" key="1">
    <citation type="journal article" date="2022" name="bioRxiv">
        <title>Sequencing and chromosome-scale assembly of the giantPleurodeles waltlgenome.</title>
        <authorList>
            <person name="Brown T."/>
            <person name="Elewa A."/>
            <person name="Iarovenko S."/>
            <person name="Subramanian E."/>
            <person name="Araus A.J."/>
            <person name="Petzold A."/>
            <person name="Susuki M."/>
            <person name="Suzuki K.-i.T."/>
            <person name="Hayashi T."/>
            <person name="Toyoda A."/>
            <person name="Oliveira C."/>
            <person name="Osipova E."/>
            <person name="Leigh N.D."/>
            <person name="Simon A."/>
            <person name="Yun M.H."/>
        </authorList>
    </citation>
    <scope>NUCLEOTIDE SEQUENCE</scope>
    <source>
        <strain evidence="2">20211129_DDA</strain>
        <tissue evidence="2">Liver</tissue>
    </source>
</reference>
<comment type="caution">
    <text evidence="2">The sequence shown here is derived from an EMBL/GenBank/DDBJ whole genome shotgun (WGS) entry which is preliminary data.</text>
</comment>
<dbReference type="AlphaFoldDB" id="A0AAV7MDW9"/>
<evidence type="ECO:0000256" key="1">
    <source>
        <dbReference type="SAM" id="MobiDB-lite"/>
    </source>
</evidence>